<comment type="similarity">
    <text evidence="1">Belongs to the sulfatase family.</text>
</comment>
<dbReference type="PANTHER" id="PTHR42693:SF53">
    <property type="entry name" value="ENDO-4-O-SULFATASE"/>
    <property type="match status" value="1"/>
</dbReference>
<evidence type="ECO:0000256" key="3">
    <source>
        <dbReference type="SAM" id="SignalP"/>
    </source>
</evidence>
<dbReference type="AlphaFoldDB" id="A0A1M5HF11"/>
<evidence type="ECO:0000256" key="2">
    <source>
        <dbReference type="ARBA" id="ARBA00022801"/>
    </source>
</evidence>
<dbReference type="RefSeq" id="WP_072865699.1">
    <property type="nucleotide sequence ID" value="NZ_FQUX01000014.1"/>
</dbReference>
<feature type="signal peptide" evidence="3">
    <location>
        <begin position="1"/>
        <end position="21"/>
    </location>
</feature>
<dbReference type="PANTHER" id="PTHR42693">
    <property type="entry name" value="ARYLSULFATASE FAMILY MEMBER"/>
    <property type="match status" value="1"/>
</dbReference>
<keyword evidence="2" id="KW-0378">Hydrolase</keyword>
<dbReference type="Gene3D" id="3.40.720.10">
    <property type="entry name" value="Alkaline Phosphatase, subunit A"/>
    <property type="match status" value="1"/>
</dbReference>
<dbReference type="OrthoDB" id="756520at2"/>
<dbReference type="SUPFAM" id="SSF53649">
    <property type="entry name" value="Alkaline phosphatase-like"/>
    <property type="match status" value="1"/>
</dbReference>
<name>A0A1M5HF11_9FLAO</name>
<dbReference type="CDD" id="cd16151">
    <property type="entry name" value="sulfatase_like"/>
    <property type="match status" value="1"/>
</dbReference>
<dbReference type="InterPro" id="IPR000917">
    <property type="entry name" value="Sulfatase_N"/>
</dbReference>
<evidence type="ECO:0000313" key="5">
    <source>
        <dbReference type="EMBL" id="SHG14521.1"/>
    </source>
</evidence>
<dbReference type="GO" id="GO:0004065">
    <property type="term" value="F:arylsulfatase activity"/>
    <property type="evidence" value="ECO:0007669"/>
    <property type="project" value="TreeGrafter"/>
</dbReference>
<proteinExistence type="inferred from homology"/>
<dbReference type="InterPro" id="IPR017850">
    <property type="entry name" value="Alkaline_phosphatase_core_sf"/>
</dbReference>
<sequence>MLIRRIFCASILVFLFGCGDAAKTKPSADQQPPNILFILVDDLGKEWISSYGAEDIETPNIDALAKSGIKFNNVYSMPQCTPSRVTLLTGQYPFRHGWVNHWDVPRWGGSAHFDETENPTLVNELRRAGYKTCVAGKWQIDDFRVEPDALEKVGFDEYCMWTGYEAGIEASAERYWDPYVFTKEGSKSYPGAFGPDIFRDFIIDFLKENKENPMFVYYPMVLTHTPLVNTPDESANDNLGKHKAMVRYTDKIVGQLVDALKQNGLLENTLIVFTTDNGTTQSITGTYNGEKVKGGKSTTLEAGICEPFLVSWPGHIKADQESNALIDFTDVLPTFLDLAGVNSKDKWTDVNASHIIDGKSFAKVLLEGDEASQRKWILGMGGGNFARLTENGVENQYKFRDRVLRDQKFKLYIDSKGEPEKFFDVVNDPFERHDLKDSLNTPERKNSYNALLEVVLFFPKEDSDPRYKNNPVQDWDVKVTAESGTWKM</sequence>
<accession>A0A1M5HF11</accession>
<gene>
    <name evidence="5" type="ORF">SAMN03080594_11425</name>
</gene>
<evidence type="ECO:0000259" key="4">
    <source>
        <dbReference type="Pfam" id="PF00884"/>
    </source>
</evidence>
<feature type="chain" id="PRO_5012770509" evidence="3">
    <location>
        <begin position="22"/>
        <end position="488"/>
    </location>
</feature>
<evidence type="ECO:0000256" key="1">
    <source>
        <dbReference type="ARBA" id="ARBA00008779"/>
    </source>
</evidence>
<dbReference type="Pfam" id="PF00884">
    <property type="entry name" value="Sulfatase"/>
    <property type="match status" value="1"/>
</dbReference>
<evidence type="ECO:0000313" key="6">
    <source>
        <dbReference type="Proteomes" id="UP000184406"/>
    </source>
</evidence>
<protein>
    <submittedName>
        <fullName evidence="5">Arylsulfatase A</fullName>
    </submittedName>
</protein>
<keyword evidence="3" id="KW-0732">Signal</keyword>
<dbReference type="PROSITE" id="PS51257">
    <property type="entry name" value="PROKAR_LIPOPROTEIN"/>
    <property type="match status" value="1"/>
</dbReference>
<dbReference type="EMBL" id="FQUX01000014">
    <property type="protein sequence ID" value="SHG14521.1"/>
    <property type="molecule type" value="Genomic_DNA"/>
</dbReference>
<organism evidence="5 6">
    <name type="scientific">Arenibacter palladensis</name>
    <dbReference type="NCBI Taxonomy" id="237373"/>
    <lineage>
        <taxon>Bacteria</taxon>
        <taxon>Pseudomonadati</taxon>
        <taxon>Bacteroidota</taxon>
        <taxon>Flavobacteriia</taxon>
        <taxon>Flavobacteriales</taxon>
        <taxon>Flavobacteriaceae</taxon>
        <taxon>Arenibacter</taxon>
    </lineage>
</organism>
<dbReference type="InterPro" id="IPR050738">
    <property type="entry name" value="Sulfatase"/>
</dbReference>
<reference evidence="6" key="1">
    <citation type="submission" date="2016-11" db="EMBL/GenBank/DDBJ databases">
        <authorList>
            <person name="Varghese N."/>
            <person name="Submissions S."/>
        </authorList>
    </citation>
    <scope>NUCLEOTIDE SEQUENCE [LARGE SCALE GENOMIC DNA]</scope>
    <source>
        <strain evidence="6">DSM 17539</strain>
    </source>
</reference>
<feature type="domain" description="Sulfatase N-terminal" evidence="4">
    <location>
        <begin position="33"/>
        <end position="341"/>
    </location>
</feature>
<dbReference type="Proteomes" id="UP000184406">
    <property type="component" value="Unassembled WGS sequence"/>
</dbReference>
<keyword evidence="6" id="KW-1185">Reference proteome</keyword>